<feature type="compositionally biased region" description="Low complexity" evidence="8">
    <location>
        <begin position="113"/>
        <end position="124"/>
    </location>
</feature>
<dbReference type="GO" id="GO:0000463">
    <property type="term" value="P:maturation of LSU-rRNA from tricistronic rRNA transcript (SSU-rRNA, 5.8S rRNA, LSU-rRNA)"/>
    <property type="evidence" value="ECO:0007669"/>
    <property type="project" value="TreeGrafter"/>
</dbReference>
<feature type="compositionally biased region" description="Basic and acidic residues" evidence="8">
    <location>
        <begin position="54"/>
        <end position="67"/>
    </location>
</feature>
<dbReference type="OMA" id="NAYAVYT"/>
<dbReference type="STRING" id="578458.D8PXQ8"/>
<accession>D8PXQ8</accession>
<feature type="domain" description="RRM" evidence="9">
    <location>
        <begin position="365"/>
        <end position="470"/>
    </location>
</feature>
<dbReference type="Gene3D" id="3.30.70.330">
    <property type="match status" value="1"/>
</dbReference>
<evidence type="ECO:0000256" key="7">
    <source>
        <dbReference type="PROSITE-ProRule" id="PRU00176"/>
    </source>
</evidence>
<dbReference type="GO" id="GO:0005730">
    <property type="term" value="C:nucleolus"/>
    <property type="evidence" value="ECO:0007669"/>
    <property type="project" value="UniProtKB-SubCell"/>
</dbReference>
<dbReference type="AlphaFoldDB" id="D8PXQ8"/>
<dbReference type="PROSITE" id="PS50102">
    <property type="entry name" value="RRM"/>
    <property type="match status" value="1"/>
</dbReference>
<reference evidence="10 11" key="1">
    <citation type="journal article" date="2010" name="Nat. Biotechnol.">
        <title>Genome sequence of the model mushroom Schizophyllum commune.</title>
        <authorList>
            <person name="Ohm R.A."/>
            <person name="de Jong J.F."/>
            <person name="Lugones L.G."/>
            <person name="Aerts A."/>
            <person name="Kothe E."/>
            <person name="Stajich J.E."/>
            <person name="de Vries R.P."/>
            <person name="Record E."/>
            <person name="Levasseur A."/>
            <person name="Baker S.E."/>
            <person name="Bartholomew K.A."/>
            <person name="Coutinho P.M."/>
            <person name="Erdmann S."/>
            <person name="Fowler T.J."/>
            <person name="Gathman A.C."/>
            <person name="Lombard V."/>
            <person name="Henrissat B."/>
            <person name="Knabe N."/>
            <person name="Kuees U."/>
            <person name="Lilly W.W."/>
            <person name="Lindquist E."/>
            <person name="Lucas S."/>
            <person name="Magnuson J.K."/>
            <person name="Piumi F."/>
            <person name="Raudaskoski M."/>
            <person name="Salamov A."/>
            <person name="Schmutz J."/>
            <person name="Schwarze F.W.M.R."/>
            <person name="vanKuyk P.A."/>
            <person name="Horton J.S."/>
            <person name="Grigoriev I.V."/>
            <person name="Woesten H.A.B."/>
        </authorList>
    </citation>
    <scope>NUCLEOTIDE SEQUENCE [LARGE SCALE GENOMIC DNA]</scope>
    <source>
        <strain evidence="11">H4-8 / FGSC 9210</strain>
    </source>
</reference>
<dbReference type="SUPFAM" id="SSF54928">
    <property type="entry name" value="RNA-binding domain, RBD"/>
    <property type="match status" value="1"/>
</dbReference>
<dbReference type="Proteomes" id="UP000007431">
    <property type="component" value="Unassembled WGS sequence"/>
</dbReference>
<evidence type="ECO:0000256" key="3">
    <source>
        <dbReference type="ARBA" id="ARBA00007077"/>
    </source>
</evidence>
<name>D8PXQ8_SCHCM</name>
<dbReference type="SMART" id="SM00360">
    <property type="entry name" value="RRM"/>
    <property type="match status" value="1"/>
</dbReference>
<keyword evidence="6" id="KW-0539">Nucleus</keyword>
<dbReference type="GO" id="GO:0019843">
    <property type="term" value="F:rRNA binding"/>
    <property type="evidence" value="ECO:0007669"/>
    <property type="project" value="TreeGrafter"/>
</dbReference>
<gene>
    <name evidence="10" type="ORF">SCHCODRAFT_52873</name>
</gene>
<evidence type="ECO:0000256" key="2">
    <source>
        <dbReference type="ARBA" id="ARBA00004604"/>
    </source>
</evidence>
<feature type="compositionally biased region" description="Polar residues" evidence="8">
    <location>
        <begin position="238"/>
        <end position="254"/>
    </location>
</feature>
<dbReference type="PANTHER" id="PTHR23236">
    <property type="entry name" value="EUKARYOTIC TRANSLATION INITIATION FACTOR 4B/4H"/>
    <property type="match status" value="1"/>
</dbReference>
<dbReference type="InterPro" id="IPR035979">
    <property type="entry name" value="RBD_domain_sf"/>
</dbReference>
<keyword evidence="11" id="KW-1185">Reference proteome</keyword>
<evidence type="ECO:0000313" key="11">
    <source>
        <dbReference type="Proteomes" id="UP000007431"/>
    </source>
</evidence>
<feature type="region of interest" description="Disordered" evidence="8">
    <location>
        <begin position="230"/>
        <end position="256"/>
    </location>
</feature>
<evidence type="ECO:0000256" key="4">
    <source>
        <dbReference type="ARBA" id="ARBA00015520"/>
    </source>
</evidence>
<feature type="region of interest" description="Disordered" evidence="8">
    <location>
        <begin position="27"/>
        <end position="173"/>
    </location>
</feature>
<keyword evidence="5 7" id="KW-0694">RNA-binding</keyword>
<comment type="similarity">
    <text evidence="3">Belongs to the RRM RBM34 family.</text>
</comment>
<evidence type="ECO:0000256" key="5">
    <source>
        <dbReference type="ARBA" id="ARBA00022884"/>
    </source>
</evidence>
<comment type="subcellular location">
    <subcellularLocation>
        <location evidence="2">Nucleus</location>
        <location evidence="2">Nucleolus</location>
    </subcellularLocation>
</comment>
<feature type="compositionally biased region" description="Polar residues" evidence="8">
    <location>
        <begin position="139"/>
        <end position="155"/>
    </location>
</feature>
<dbReference type="VEuPathDB" id="FungiDB:SCHCODRAFT_02616447"/>
<protein>
    <recommendedName>
        <fullName evidence="4">Nucleolar protein 12</fullName>
    </recommendedName>
</protein>
<evidence type="ECO:0000313" key="10">
    <source>
        <dbReference type="EMBL" id="EFI99120.1"/>
    </source>
</evidence>
<dbReference type="InterPro" id="IPR012677">
    <property type="entry name" value="Nucleotide-bd_a/b_plait_sf"/>
</dbReference>
<dbReference type="HOGENOM" id="CLU_018832_0_0_1"/>
<feature type="compositionally biased region" description="Basic residues" evidence="8">
    <location>
        <begin position="85"/>
        <end position="95"/>
    </location>
</feature>
<sequence>MSSLSSFLVPKGSKAVDSELDALFKNAVPMKPEAPQPSKTDASTSKADPSATAKADKASARISSADKKAKKRKAAEPEPEQPTPKRSKAEKKSKKQAAAVAAEDAVDDDELIPSAPTTTSTPADSAEEAENDAMDESPDSYTPPTHISATTSSNPKHPKKRTKFAPEEETPEMRDARTLFVGNVPVEVMGKKPLIKSLQRHLLSAVPNARAESIRFRSVPVPRDAIAKAAAKGRQDVRSSTNHANTRTSAWRANQNDDDDATALAKTYLTPAEKKRIAAITGDLGEKANSVTAYLVLAHPAPRPANLPPLPTADPYQAAIQIAAKMDGVEWEGRALRVDLARRDPATTIAETPVDLTALLPDPKRTLFVGNLDYGAKEDDVRAFFEAENDEEEGSEAGSDAEETETPAKPSSTTHHVSRVRIVRDSSTGVGKGFAYVQFVDRTPVDELLALPAGSLKFAKRKLRVQKCKTVPGASTKVKADKHAPGGKQAPKKPVVVPSGDPTLGSRLAGLPKDARKAAKAADAARVARRAAKKAAKKGEYPYLCSQSASLRRRMAPLIDFNNISTVYAYLHSQAHPRLPMQTPTQQRPPGSRNAKPAWQWAARWRARSVSEYGRKEVSWIAFYSG</sequence>
<evidence type="ECO:0000256" key="8">
    <source>
        <dbReference type="SAM" id="MobiDB-lite"/>
    </source>
</evidence>
<proteinExistence type="inferred from homology"/>
<dbReference type="PANTHER" id="PTHR23236:SF25">
    <property type="entry name" value="RNA-BINDING PROTEIN 34"/>
    <property type="match status" value="1"/>
</dbReference>
<dbReference type="InParanoid" id="D8PXQ8"/>
<feature type="region of interest" description="Disordered" evidence="8">
    <location>
        <begin position="387"/>
        <end position="419"/>
    </location>
</feature>
<feature type="compositionally biased region" description="Acidic residues" evidence="8">
    <location>
        <begin position="125"/>
        <end position="138"/>
    </location>
</feature>
<organism evidence="11">
    <name type="scientific">Schizophyllum commune (strain H4-8 / FGSC 9210)</name>
    <name type="common">Split gill fungus</name>
    <dbReference type="NCBI Taxonomy" id="578458"/>
    <lineage>
        <taxon>Eukaryota</taxon>
        <taxon>Fungi</taxon>
        <taxon>Dikarya</taxon>
        <taxon>Basidiomycota</taxon>
        <taxon>Agaricomycotina</taxon>
        <taxon>Agaricomycetes</taxon>
        <taxon>Agaricomycetidae</taxon>
        <taxon>Agaricales</taxon>
        <taxon>Schizophyllaceae</taxon>
        <taxon>Schizophyllum</taxon>
    </lineage>
</organism>
<evidence type="ECO:0000256" key="1">
    <source>
        <dbReference type="ARBA" id="ARBA00002475"/>
    </source>
</evidence>
<comment type="function">
    <text evidence="1">Involved in pre-25S rRNA processing.</text>
</comment>
<feature type="region of interest" description="Disordered" evidence="8">
    <location>
        <begin position="476"/>
        <end position="502"/>
    </location>
</feature>
<evidence type="ECO:0000256" key="6">
    <source>
        <dbReference type="ARBA" id="ARBA00023242"/>
    </source>
</evidence>
<dbReference type="eggNOG" id="KOG0118">
    <property type="taxonomic scope" value="Eukaryota"/>
</dbReference>
<dbReference type="FunCoup" id="D8PXQ8">
    <property type="interactions" value="300"/>
</dbReference>
<feature type="compositionally biased region" description="Polar residues" evidence="8">
    <location>
        <begin position="37"/>
        <end position="47"/>
    </location>
</feature>
<feature type="compositionally biased region" description="Acidic residues" evidence="8">
    <location>
        <begin position="387"/>
        <end position="405"/>
    </location>
</feature>
<evidence type="ECO:0000259" key="9">
    <source>
        <dbReference type="PROSITE" id="PS50102"/>
    </source>
</evidence>
<dbReference type="EMBL" id="GL377304">
    <property type="protein sequence ID" value="EFI99120.1"/>
    <property type="molecule type" value="Genomic_DNA"/>
</dbReference>
<dbReference type="InterPro" id="IPR000504">
    <property type="entry name" value="RRM_dom"/>
</dbReference>